<dbReference type="AlphaFoldDB" id="A0A7W3RBL7"/>
<proteinExistence type="predicted"/>
<dbReference type="InterPro" id="IPR001509">
    <property type="entry name" value="Epimerase_deHydtase"/>
</dbReference>
<dbReference type="PANTHER" id="PTHR43245:SF52">
    <property type="entry name" value="NAD-DEPENDENT EPIMERASE_DEHYDRATASE"/>
    <property type="match status" value="1"/>
</dbReference>
<dbReference type="RefSeq" id="WP_182707315.1">
    <property type="nucleotide sequence ID" value="NZ_JACJII010000001.1"/>
</dbReference>
<accession>A0A7W3RBL7</accession>
<sequence length="349" mass="37967">MRVVVIGATGNVGTSLVEALAADPRVTSILGVARRRPGWTAGKTEWAQADVTTADLVPLLRGADVAVHLAWLFQPTHRPMVTWRNNVLGSARVFRAVADAGVPALVYASSVGAYSPGPKDRRVDEHWQTHGWPMAAYSREKAYVERLLDSFQVVNPDCRVVRLRPGFIFKRESATQQRRLFMGPLVPNRLVRPGLIPVVPDFPGLRFQVLHADDVREAYRLAITGDARGPFNLAADPVVGARELASLLGARIVRVPAAGVRAMLAAGWGLGLVPASPQLFDLARHIPIMDTGRARRELGWTPRHSSLEALEEFLRGLREGAGMDTPPLSPGTGGPMRIRELTTGVGHRP</sequence>
<dbReference type="InterPro" id="IPR036291">
    <property type="entry name" value="NAD(P)-bd_dom_sf"/>
</dbReference>
<dbReference type="Gene3D" id="3.40.50.720">
    <property type="entry name" value="NAD(P)-binding Rossmann-like Domain"/>
    <property type="match status" value="1"/>
</dbReference>
<dbReference type="Pfam" id="PF01370">
    <property type="entry name" value="Epimerase"/>
    <property type="match status" value="1"/>
</dbReference>
<dbReference type="SUPFAM" id="SSF51735">
    <property type="entry name" value="NAD(P)-binding Rossmann-fold domains"/>
    <property type="match status" value="1"/>
</dbReference>
<gene>
    <name evidence="3" type="ORF">HNR21_005257</name>
</gene>
<reference evidence="3 4" key="1">
    <citation type="submission" date="2020-08" db="EMBL/GenBank/DDBJ databases">
        <title>Sequencing the genomes of 1000 actinobacteria strains.</title>
        <authorList>
            <person name="Klenk H.-P."/>
        </authorList>
    </citation>
    <scope>NUCLEOTIDE SEQUENCE [LARGE SCALE GENOMIC DNA]</scope>
    <source>
        <strain evidence="3 4">DSM 45823</strain>
    </source>
</reference>
<evidence type="ECO:0000313" key="4">
    <source>
        <dbReference type="Proteomes" id="UP000539313"/>
    </source>
</evidence>
<keyword evidence="4" id="KW-1185">Reference proteome</keyword>
<evidence type="ECO:0000259" key="2">
    <source>
        <dbReference type="Pfam" id="PF01370"/>
    </source>
</evidence>
<feature type="region of interest" description="Disordered" evidence="1">
    <location>
        <begin position="320"/>
        <end position="349"/>
    </location>
</feature>
<dbReference type="PANTHER" id="PTHR43245">
    <property type="entry name" value="BIFUNCTIONAL POLYMYXIN RESISTANCE PROTEIN ARNA"/>
    <property type="match status" value="1"/>
</dbReference>
<dbReference type="EMBL" id="JACJII010000001">
    <property type="protein sequence ID" value="MBA9006375.1"/>
    <property type="molecule type" value="Genomic_DNA"/>
</dbReference>
<protein>
    <submittedName>
        <fullName evidence="3">Nucleoside-diphosphate-sugar epimerase</fullName>
    </submittedName>
</protein>
<organism evidence="3 4">
    <name type="scientific">Thermomonospora cellulosilytica</name>
    <dbReference type="NCBI Taxonomy" id="1411118"/>
    <lineage>
        <taxon>Bacteria</taxon>
        <taxon>Bacillati</taxon>
        <taxon>Actinomycetota</taxon>
        <taxon>Actinomycetes</taxon>
        <taxon>Streptosporangiales</taxon>
        <taxon>Thermomonosporaceae</taxon>
        <taxon>Thermomonospora</taxon>
    </lineage>
</organism>
<feature type="domain" description="NAD-dependent epimerase/dehydratase" evidence="2">
    <location>
        <begin position="3"/>
        <end position="225"/>
    </location>
</feature>
<evidence type="ECO:0000313" key="3">
    <source>
        <dbReference type="EMBL" id="MBA9006375.1"/>
    </source>
</evidence>
<name>A0A7W3RBL7_9ACTN</name>
<comment type="caution">
    <text evidence="3">The sequence shown here is derived from an EMBL/GenBank/DDBJ whole genome shotgun (WGS) entry which is preliminary data.</text>
</comment>
<dbReference type="Proteomes" id="UP000539313">
    <property type="component" value="Unassembled WGS sequence"/>
</dbReference>
<dbReference type="InterPro" id="IPR050177">
    <property type="entry name" value="Lipid_A_modif_metabolic_enz"/>
</dbReference>
<evidence type="ECO:0000256" key="1">
    <source>
        <dbReference type="SAM" id="MobiDB-lite"/>
    </source>
</evidence>